<organism evidence="1 2">
    <name type="scientific">Dreissena polymorpha</name>
    <name type="common">Zebra mussel</name>
    <name type="synonym">Mytilus polymorpha</name>
    <dbReference type="NCBI Taxonomy" id="45954"/>
    <lineage>
        <taxon>Eukaryota</taxon>
        <taxon>Metazoa</taxon>
        <taxon>Spiralia</taxon>
        <taxon>Lophotrochozoa</taxon>
        <taxon>Mollusca</taxon>
        <taxon>Bivalvia</taxon>
        <taxon>Autobranchia</taxon>
        <taxon>Heteroconchia</taxon>
        <taxon>Euheterodonta</taxon>
        <taxon>Imparidentia</taxon>
        <taxon>Neoheterodontei</taxon>
        <taxon>Myida</taxon>
        <taxon>Dreissenoidea</taxon>
        <taxon>Dreissenidae</taxon>
        <taxon>Dreissena</taxon>
    </lineage>
</organism>
<name>A0A9D4D3E7_DREPO</name>
<accession>A0A9D4D3E7</accession>
<dbReference type="AlphaFoldDB" id="A0A9D4D3E7"/>
<keyword evidence="2" id="KW-1185">Reference proteome</keyword>
<evidence type="ECO:0000313" key="2">
    <source>
        <dbReference type="Proteomes" id="UP000828390"/>
    </source>
</evidence>
<dbReference type="Proteomes" id="UP000828390">
    <property type="component" value="Unassembled WGS sequence"/>
</dbReference>
<dbReference type="SUPFAM" id="SSF57924">
    <property type="entry name" value="Inhibitor of apoptosis (IAP) repeat"/>
    <property type="match status" value="1"/>
</dbReference>
<dbReference type="PROSITE" id="PS50143">
    <property type="entry name" value="BIR_REPEAT_2"/>
    <property type="match status" value="1"/>
</dbReference>
<dbReference type="SMART" id="SM00238">
    <property type="entry name" value="BIR"/>
    <property type="match status" value="1"/>
</dbReference>
<sequence length="141" mass="17152">MSVYSRFARLRKSEPRAFSRFQNMDHRLQTFEGRPSIRRVSKEDLASQGFIYDPCVISDTIFNCVRCVFCNAHISIWNMDTVDVRLRHRQLCPACPFVFDWNMNKEEEVRLSHRRFCRACPFEFEFFDYDLCYRYLEIEFE</sequence>
<protein>
    <submittedName>
        <fullName evidence="1">Uncharacterized protein</fullName>
    </submittedName>
</protein>
<dbReference type="Pfam" id="PF00653">
    <property type="entry name" value="BIR"/>
    <property type="match status" value="1"/>
</dbReference>
<evidence type="ECO:0000313" key="1">
    <source>
        <dbReference type="EMBL" id="KAH3737940.1"/>
    </source>
</evidence>
<comment type="caution">
    <text evidence="1">The sequence shown here is derived from an EMBL/GenBank/DDBJ whole genome shotgun (WGS) entry which is preliminary data.</text>
</comment>
<dbReference type="Gene3D" id="1.10.1170.10">
    <property type="entry name" value="Inhibitor Of Apoptosis Protein (2mihbC-IAP-1), Chain A"/>
    <property type="match status" value="1"/>
</dbReference>
<gene>
    <name evidence="1" type="ORF">DPMN_044538</name>
</gene>
<proteinExistence type="predicted"/>
<dbReference type="EMBL" id="JAIWYP010000011">
    <property type="protein sequence ID" value="KAH3737940.1"/>
    <property type="molecule type" value="Genomic_DNA"/>
</dbReference>
<dbReference type="InterPro" id="IPR001370">
    <property type="entry name" value="BIR_rpt"/>
</dbReference>
<reference evidence="1" key="2">
    <citation type="submission" date="2020-11" db="EMBL/GenBank/DDBJ databases">
        <authorList>
            <person name="McCartney M.A."/>
            <person name="Auch B."/>
            <person name="Kono T."/>
            <person name="Mallez S."/>
            <person name="Becker A."/>
            <person name="Gohl D.M."/>
            <person name="Silverstein K.A.T."/>
            <person name="Koren S."/>
            <person name="Bechman K.B."/>
            <person name="Herman A."/>
            <person name="Abrahante J.E."/>
            <person name="Garbe J."/>
        </authorList>
    </citation>
    <scope>NUCLEOTIDE SEQUENCE</scope>
    <source>
        <strain evidence="1">Duluth1</strain>
        <tissue evidence="1">Whole animal</tissue>
    </source>
</reference>
<reference evidence="1" key="1">
    <citation type="journal article" date="2019" name="bioRxiv">
        <title>The Genome of the Zebra Mussel, Dreissena polymorpha: A Resource for Invasive Species Research.</title>
        <authorList>
            <person name="McCartney M.A."/>
            <person name="Auch B."/>
            <person name="Kono T."/>
            <person name="Mallez S."/>
            <person name="Zhang Y."/>
            <person name="Obille A."/>
            <person name="Becker A."/>
            <person name="Abrahante J.E."/>
            <person name="Garbe J."/>
            <person name="Badalamenti J.P."/>
            <person name="Herman A."/>
            <person name="Mangelson H."/>
            <person name="Liachko I."/>
            <person name="Sullivan S."/>
            <person name="Sone E.D."/>
            <person name="Koren S."/>
            <person name="Silverstein K.A.T."/>
            <person name="Beckman K.B."/>
            <person name="Gohl D.M."/>
        </authorList>
    </citation>
    <scope>NUCLEOTIDE SEQUENCE</scope>
    <source>
        <strain evidence="1">Duluth1</strain>
        <tissue evidence="1">Whole animal</tissue>
    </source>
</reference>